<evidence type="ECO:0000256" key="2">
    <source>
        <dbReference type="ARBA" id="ARBA00022741"/>
    </source>
</evidence>
<dbReference type="GO" id="GO:0046872">
    <property type="term" value="F:metal ion binding"/>
    <property type="evidence" value="ECO:0007669"/>
    <property type="project" value="InterPro"/>
</dbReference>
<dbReference type="GO" id="GO:0016874">
    <property type="term" value="F:ligase activity"/>
    <property type="evidence" value="ECO:0007669"/>
    <property type="project" value="UniProtKB-KW"/>
</dbReference>
<evidence type="ECO:0000313" key="7">
    <source>
        <dbReference type="EMBL" id="GFP34861.1"/>
    </source>
</evidence>
<evidence type="ECO:0000313" key="9">
    <source>
        <dbReference type="Proteomes" id="UP000591948"/>
    </source>
</evidence>
<dbReference type="InterPro" id="IPR003806">
    <property type="entry name" value="ATP-grasp_PylC-type"/>
</dbReference>
<dbReference type="PANTHER" id="PTHR43055">
    <property type="entry name" value="FORMATE-DEPENDENT PHOSPHORIBOSYLGLYCINAMIDE FORMYLTRANSFERASE"/>
    <property type="match status" value="1"/>
</dbReference>
<dbReference type="EMBL" id="BLSB01000029">
    <property type="protein sequence ID" value="GFP34861.1"/>
    <property type="molecule type" value="Genomic_DNA"/>
</dbReference>
<dbReference type="Proteomes" id="UP000591948">
    <property type="component" value="Unassembled WGS sequence"/>
</dbReference>
<gene>
    <name evidence="6" type="ORF">HKBW3S33_01474</name>
    <name evidence="7" type="ORF">HKBW3S43_00653</name>
</gene>
<protein>
    <recommendedName>
        <fullName evidence="5">ATP-grasp domain-containing protein</fullName>
    </recommendedName>
</protein>
<comment type="caution">
    <text evidence="6">The sequence shown here is derived from an EMBL/GenBank/DDBJ whole genome shotgun (WGS) entry which is preliminary data.</text>
</comment>
<dbReference type="PANTHER" id="PTHR43055:SF1">
    <property type="entry name" value="FORMATE-DEPENDENT PHOSPHORIBOSYLGLYCINAMIDE FORMYLTRANSFERASE"/>
    <property type="match status" value="1"/>
</dbReference>
<dbReference type="EMBL" id="BLRY01000106">
    <property type="protein sequence ID" value="GFP28057.1"/>
    <property type="molecule type" value="Genomic_DNA"/>
</dbReference>
<dbReference type="Gene3D" id="3.30.470.20">
    <property type="entry name" value="ATP-grasp fold, B domain"/>
    <property type="match status" value="1"/>
</dbReference>
<dbReference type="SUPFAM" id="SSF56059">
    <property type="entry name" value="Glutathione synthetase ATP-binding domain-like"/>
    <property type="match status" value="1"/>
</dbReference>
<keyword evidence="3 4" id="KW-0067">ATP-binding</keyword>
<accession>A0A6V8P6S1</accession>
<proteinExistence type="predicted"/>
<evidence type="ECO:0000313" key="6">
    <source>
        <dbReference type="EMBL" id="GFP28057.1"/>
    </source>
</evidence>
<keyword evidence="2 4" id="KW-0547">Nucleotide-binding</keyword>
<keyword evidence="1" id="KW-0436">Ligase</keyword>
<dbReference type="GO" id="GO:0005829">
    <property type="term" value="C:cytosol"/>
    <property type="evidence" value="ECO:0007669"/>
    <property type="project" value="TreeGrafter"/>
</dbReference>
<evidence type="ECO:0000256" key="3">
    <source>
        <dbReference type="ARBA" id="ARBA00022840"/>
    </source>
</evidence>
<evidence type="ECO:0000256" key="4">
    <source>
        <dbReference type="PROSITE-ProRule" id="PRU00409"/>
    </source>
</evidence>
<dbReference type="InterPro" id="IPR016677">
    <property type="entry name" value="UCP016817_carboligase"/>
</dbReference>
<dbReference type="GO" id="GO:0005524">
    <property type="term" value="F:ATP binding"/>
    <property type="evidence" value="ECO:0007669"/>
    <property type="project" value="UniProtKB-UniRule"/>
</dbReference>
<evidence type="ECO:0000256" key="1">
    <source>
        <dbReference type="ARBA" id="ARBA00022598"/>
    </source>
</evidence>
<dbReference type="InterPro" id="IPR011761">
    <property type="entry name" value="ATP-grasp"/>
</dbReference>
<evidence type="ECO:0000259" key="5">
    <source>
        <dbReference type="PROSITE" id="PS50975"/>
    </source>
</evidence>
<name>A0A6V8P6S1_9ACTN</name>
<dbReference type="PIRSF" id="PIRSF016817">
    <property type="entry name" value="UCP016817_carboligase"/>
    <property type="match status" value="1"/>
</dbReference>
<evidence type="ECO:0000313" key="8">
    <source>
        <dbReference type="Proteomes" id="UP000576480"/>
    </source>
</evidence>
<keyword evidence="9" id="KW-1185">Reference proteome</keyword>
<dbReference type="AlphaFoldDB" id="A0A6V8P6S1"/>
<feature type="domain" description="ATP-grasp" evidence="5">
    <location>
        <begin position="95"/>
        <end position="300"/>
    </location>
</feature>
<dbReference type="PROSITE" id="PS50975">
    <property type="entry name" value="ATP_GRASP"/>
    <property type="match status" value="1"/>
</dbReference>
<dbReference type="Pfam" id="PF02655">
    <property type="entry name" value="ATP-grasp_3"/>
    <property type="match status" value="1"/>
</dbReference>
<dbReference type="RefSeq" id="WP_176229554.1">
    <property type="nucleotide sequence ID" value="NZ_BLRY01000106.1"/>
</dbReference>
<reference evidence="8 9" key="1">
    <citation type="journal article" date="2020" name="Front. Microbiol.">
        <title>Single-cell genomics of novel Actinobacteria with the Wood-Ljungdahl pathway discovered in a serpentinizing system.</title>
        <authorList>
            <person name="Merino N."/>
            <person name="Kawai M."/>
            <person name="Boyd E.S."/>
            <person name="Colman D.R."/>
            <person name="McGlynn S.E."/>
            <person name="Nealson K.H."/>
            <person name="Kurokawa K."/>
            <person name="Hongoh Y."/>
        </authorList>
    </citation>
    <scope>NUCLEOTIDE SEQUENCE [LARGE SCALE GENOMIC DNA]</scope>
    <source>
        <strain evidence="6 9">S33</strain>
        <strain evidence="7 8">S43</strain>
    </source>
</reference>
<organism evidence="6 9">
    <name type="scientific">Candidatus Hakubella thermalkaliphila</name>
    <dbReference type="NCBI Taxonomy" id="2754717"/>
    <lineage>
        <taxon>Bacteria</taxon>
        <taxon>Bacillati</taxon>
        <taxon>Actinomycetota</taxon>
        <taxon>Actinomycetota incertae sedis</taxon>
        <taxon>Candidatus Hakubellales</taxon>
        <taxon>Candidatus Hakubellaceae</taxon>
        <taxon>Candidatus Hakubella</taxon>
    </lineage>
</organism>
<dbReference type="Proteomes" id="UP000576480">
    <property type="component" value="Unassembled WGS sequence"/>
</dbReference>
<sequence>MKYLKNAVDNRGMRTLLVGLSTRAMAESAHRGSYDVVSVDYFGDYDQKLLVPNYSLLRDLGTNFQVSLLGEIAFQIDFDALAYTSNLENYPEIVEKLAAKGAILGNSPSVLREIRDWSRLSSFLKAEGFKVPRTLEEPPGSSGRWVKKPLQGGGGHKISFYHCGEEVRKGFVVQEYLEGIPSSASFLADGRRAVIIGLAEQLIGRAEFGISPFRYCGNILPLRIAGKDEAYLREILEQVQQMVDRITLHFGLKGVNGLDFILRDGEIYALEVNPRYSASMELIEMAYGINIFDLHVRACQGELPSFSLEERFPASLFFGKAILFAEKDITVGDTRGWVARGIRDVPFPGDKIKRGQPICTLLATARGREECLSKLVAQAQELKRVLVSL</sequence>